<evidence type="ECO:0000313" key="1">
    <source>
        <dbReference type="EMBL" id="BAU49151.1"/>
    </source>
</evidence>
<organism evidence="1 2">
    <name type="scientific">Sulfurifustis variabilis</name>
    <dbReference type="NCBI Taxonomy" id="1675686"/>
    <lineage>
        <taxon>Bacteria</taxon>
        <taxon>Pseudomonadati</taxon>
        <taxon>Pseudomonadota</taxon>
        <taxon>Gammaproteobacteria</taxon>
        <taxon>Acidiferrobacterales</taxon>
        <taxon>Acidiferrobacteraceae</taxon>
        <taxon>Sulfurifustis</taxon>
    </lineage>
</organism>
<sequence length="138" mass="15059">MASNEARAHFTLAGYHFDPDHVTQHLGIQPTSVDASGARSELSKPVLSSWELSTAAVTDAIDVYKLTDELIKKLEPVKDKIVGICKSHNLSPRLGVVLVLSVDKGETVPDVGFGARTIRFLSEIGAFINIDYRLSKRV</sequence>
<dbReference type="RefSeq" id="WP_169924086.1">
    <property type="nucleotide sequence ID" value="NZ_AP014936.1"/>
</dbReference>
<dbReference type="KEGG" id="sva:SVA_2603"/>
<protein>
    <recommendedName>
        <fullName evidence="3">DUF4279 domain-containing protein</fullName>
    </recommendedName>
</protein>
<keyword evidence="2" id="KW-1185">Reference proteome</keyword>
<reference evidence="1 2" key="1">
    <citation type="submission" date="2015-08" db="EMBL/GenBank/DDBJ databases">
        <title>Complete genome sequence of Sulfurifustis variabilis.</title>
        <authorList>
            <person name="Miura A."/>
            <person name="Kojima H."/>
            <person name="Fukui M."/>
        </authorList>
    </citation>
    <scope>NUCLEOTIDE SEQUENCE [LARGE SCALE GENOMIC DNA]</scope>
    <source>
        <strain evidence="2">skN76</strain>
    </source>
</reference>
<dbReference type="Proteomes" id="UP000218899">
    <property type="component" value="Chromosome"/>
</dbReference>
<dbReference type="EMBL" id="AP014936">
    <property type="protein sequence ID" value="BAU49151.1"/>
    <property type="molecule type" value="Genomic_DNA"/>
</dbReference>
<gene>
    <name evidence="1" type="ORF">SVA_2603</name>
</gene>
<dbReference type="AlphaFoldDB" id="A0A1B4VCE8"/>
<evidence type="ECO:0000313" key="2">
    <source>
        <dbReference type="Proteomes" id="UP000218899"/>
    </source>
</evidence>
<dbReference type="Pfam" id="PF14106">
    <property type="entry name" value="DUF4279"/>
    <property type="match status" value="1"/>
</dbReference>
<dbReference type="InterPro" id="IPR025459">
    <property type="entry name" value="DUF4279"/>
</dbReference>
<accession>A0A1B4VCE8</accession>
<name>A0A1B4VCE8_9GAMM</name>
<evidence type="ECO:0008006" key="3">
    <source>
        <dbReference type="Google" id="ProtNLM"/>
    </source>
</evidence>
<proteinExistence type="predicted"/>